<proteinExistence type="predicted"/>
<evidence type="ECO:0000256" key="2">
    <source>
        <dbReference type="SAM" id="Phobius"/>
    </source>
</evidence>
<name>A0A917T4B9_9ACTN</name>
<dbReference type="EMBL" id="BMNA01000007">
    <property type="protein sequence ID" value="GGM09742.1"/>
    <property type="molecule type" value="Genomic_DNA"/>
</dbReference>
<protein>
    <submittedName>
        <fullName evidence="4">Uncharacterized protein</fullName>
    </submittedName>
</protein>
<sequence>MLLLAVLAGLFGMHVLTAESSSGGHGALPTASGAGAHSANQAGGHDSAADHAVAALTGSLVEPAGMTRAAGAAAEAPDPAGMPEGHGGLSGCILFMVIGGALVLLVLLSGRAWPAASGAWSATWTARWQVRRRGPPGRDRPRVALCVIRV</sequence>
<feature type="region of interest" description="Disordered" evidence="1">
    <location>
        <begin position="26"/>
        <end position="48"/>
    </location>
</feature>
<evidence type="ECO:0000256" key="3">
    <source>
        <dbReference type="SAM" id="SignalP"/>
    </source>
</evidence>
<keyword evidence="2" id="KW-0812">Transmembrane</keyword>
<dbReference type="Proteomes" id="UP000655208">
    <property type="component" value="Unassembled WGS sequence"/>
</dbReference>
<feature type="transmembrane region" description="Helical" evidence="2">
    <location>
        <begin position="88"/>
        <end position="108"/>
    </location>
</feature>
<feature type="chain" id="PRO_5039686717" evidence="3">
    <location>
        <begin position="19"/>
        <end position="150"/>
    </location>
</feature>
<keyword evidence="5" id="KW-1185">Reference proteome</keyword>
<keyword evidence="3" id="KW-0732">Signal</keyword>
<evidence type="ECO:0000313" key="5">
    <source>
        <dbReference type="Proteomes" id="UP000655208"/>
    </source>
</evidence>
<organism evidence="4 5">
    <name type="scientific">Nakamurella endophytica</name>
    <dbReference type="NCBI Taxonomy" id="1748367"/>
    <lineage>
        <taxon>Bacteria</taxon>
        <taxon>Bacillati</taxon>
        <taxon>Actinomycetota</taxon>
        <taxon>Actinomycetes</taxon>
        <taxon>Nakamurellales</taxon>
        <taxon>Nakamurellaceae</taxon>
        <taxon>Nakamurella</taxon>
    </lineage>
</organism>
<keyword evidence="2" id="KW-0472">Membrane</keyword>
<dbReference type="AlphaFoldDB" id="A0A917T4B9"/>
<reference evidence="4" key="2">
    <citation type="submission" date="2020-09" db="EMBL/GenBank/DDBJ databases">
        <authorList>
            <person name="Sun Q."/>
            <person name="Zhou Y."/>
        </authorList>
    </citation>
    <scope>NUCLEOTIDE SEQUENCE</scope>
    <source>
        <strain evidence="4">CGMCC 4.7308</strain>
    </source>
</reference>
<gene>
    <name evidence="4" type="ORF">GCM10011594_32050</name>
</gene>
<evidence type="ECO:0000313" key="4">
    <source>
        <dbReference type="EMBL" id="GGM09742.1"/>
    </source>
</evidence>
<evidence type="ECO:0000256" key="1">
    <source>
        <dbReference type="SAM" id="MobiDB-lite"/>
    </source>
</evidence>
<comment type="caution">
    <text evidence="4">The sequence shown here is derived from an EMBL/GenBank/DDBJ whole genome shotgun (WGS) entry which is preliminary data.</text>
</comment>
<reference evidence="4" key="1">
    <citation type="journal article" date="2014" name="Int. J. Syst. Evol. Microbiol.">
        <title>Complete genome sequence of Corynebacterium casei LMG S-19264T (=DSM 44701T), isolated from a smear-ripened cheese.</title>
        <authorList>
            <consortium name="US DOE Joint Genome Institute (JGI-PGF)"/>
            <person name="Walter F."/>
            <person name="Albersmeier A."/>
            <person name="Kalinowski J."/>
            <person name="Ruckert C."/>
        </authorList>
    </citation>
    <scope>NUCLEOTIDE SEQUENCE</scope>
    <source>
        <strain evidence="4">CGMCC 4.7308</strain>
    </source>
</reference>
<feature type="signal peptide" evidence="3">
    <location>
        <begin position="1"/>
        <end position="18"/>
    </location>
</feature>
<keyword evidence="2" id="KW-1133">Transmembrane helix</keyword>
<accession>A0A917T4B9</accession>